<reference evidence="1" key="1">
    <citation type="submission" date="2014-09" db="EMBL/GenBank/DDBJ databases">
        <authorList>
            <person name="Magalhaes I.L.F."/>
            <person name="Oliveira U."/>
            <person name="Santos F.R."/>
            <person name="Vidigal T.H.D.A."/>
            <person name="Brescovit A.D."/>
            <person name="Santos A.J."/>
        </authorList>
    </citation>
    <scope>NUCLEOTIDE SEQUENCE</scope>
    <source>
        <tissue evidence="1">Shoot tissue taken approximately 20 cm above the soil surface</tissue>
    </source>
</reference>
<proteinExistence type="predicted"/>
<dbReference type="EMBL" id="GBRH01241985">
    <property type="protein sequence ID" value="JAD55910.1"/>
    <property type="molecule type" value="Transcribed_RNA"/>
</dbReference>
<evidence type="ECO:0000313" key="1">
    <source>
        <dbReference type="EMBL" id="JAD55910.1"/>
    </source>
</evidence>
<accession>A0A0A9B402</accession>
<dbReference type="AlphaFoldDB" id="A0A0A9B402"/>
<sequence>MPHRAGRWMRRWNRTRGRRRRRGWRRRGG</sequence>
<reference evidence="1" key="2">
    <citation type="journal article" date="2015" name="Data Brief">
        <title>Shoot transcriptome of the giant reed, Arundo donax.</title>
        <authorList>
            <person name="Barrero R.A."/>
            <person name="Guerrero F.D."/>
            <person name="Moolhuijzen P."/>
            <person name="Goolsby J.A."/>
            <person name="Tidwell J."/>
            <person name="Bellgard S.E."/>
            <person name="Bellgard M.I."/>
        </authorList>
    </citation>
    <scope>NUCLEOTIDE SEQUENCE</scope>
    <source>
        <tissue evidence="1">Shoot tissue taken approximately 20 cm above the soil surface</tissue>
    </source>
</reference>
<name>A0A0A9B402_ARUDO</name>
<organism evidence="1">
    <name type="scientific">Arundo donax</name>
    <name type="common">Giant reed</name>
    <name type="synonym">Donax arundinaceus</name>
    <dbReference type="NCBI Taxonomy" id="35708"/>
    <lineage>
        <taxon>Eukaryota</taxon>
        <taxon>Viridiplantae</taxon>
        <taxon>Streptophyta</taxon>
        <taxon>Embryophyta</taxon>
        <taxon>Tracheophyta</taxon>
        <taxon>Spermatophyta</taxon>
        <taxon>Magnoliopsida</taxon>
        <taxon>Liliopsida</taxon>
        <taxon>Poales</taxon>
        <taxon>Poaceae</taxon>
        <taxon>PACMAD clade</taxon>
        <taxon>Arundinoideae</taxon>
        <taxon>Arundineae</taxon>
        <taxon>Arundo</taxon>
    </lineage>
</organism>
<protein>
    <submittedName>
        <fullName evidence="1">Uncharacterized protein</fullName>
    </submittedName>
</protein>